<organism evidence="1 2">
    <name type="scientific">Arachnia propionica</name>
    <dbReference type="NCBI Taxonomy" id="1750"/>
    <lineage>
        <taxon>Bacteria</taxon>
        <taxon>Bacillati</taxon>
        <taxon>Actinomycetota</taxon>
        <taxon>Actinomycetes</taxon>
        <taxon>Propionibacteriales</taxon>
        <taxon>Propionibacteriaceae</taxon>
        <taxon>Arachnia</taxon>
    </lineage>
</organism>
<accession>A0A3S4UGA6</accession>
<dbReference type="Proteomes" id="UP000273044">
    <property type="component" value="Chromosome"/>
</dbReference>
<protein>
    <submittedName>
        <fullName evidence="1">Uncharacterized protein</fullName>
    </submittedName>
</protein>
<reference evidence="1 2" key="1">
    <citation type="submission" date="2018-12" db="EMBL/GenBank/DDBJ databases">
        <authorList>
            <consortium name="Pathogen Informatics"/>
        </authorList>
    </citation>
    <scope>NUCLEOTIDE SEQUENCE [LARGE SCALE GENOMIC DNA]</scope>
    <source>
        <strain evidence="1 2">NCTC12967</strain>
    </source>
</reference>
<evidence type="ECO:0000313" key="1">
    <source>
        <dbReference type="EMBL" id="VEH70999.1"/>
    </source>
</evidence>
<dbReference type="GeneID" id="64407750"/>
<dbReference type="RefSeq" id="WP_061787939.1">
    <property type="nucleotide sequence ID" value="NZ_LR134406.1"/>
</dbReference>
<gene>
    <name evidence="1" type="ORF">NCTC12967_02309</name>
</gene>
<dbReference type="EMBL" id="LR134406">
    <property type="protein sequence ID" value="VEH70999.1"/>
    <property type="molecule type" value="Genomic_DNA"/>
</dbReference>
<proteinExistence type="predicted"/>
<keyword evidence="2" id="KW-1185">Reference proteome</keyword>
<name>A0A3S4UGA6_9ACTN</name>
<evidence type="ECO:0000313" key="2">
    <source>
        <dbReference type="Proteomes" id="UP000273044"/>
    </source>
</evidence>
<sequence length="1535" mass="169212">MITDSRAAELGGVSSAAVSDTVALQARRYAHPQFEGRTVVRLVRENLAKVEDLSLGVLGFTPDGAAGVGHVRNRAMGFPAWPIITDPANSRHALNLVGDLNRAAKLARSKAGPAKELLDELAGRLGNSAPHFLPTFLEEGARIFLRNDNLSYAMQFFNKAREAERVHGLAIDEERHRQVLLEFALAGALSAKELTNESKTLLERHAPADALELFLKFNIDRVRGGLPPYAGLPTDMRRLIRAAGADRLEVETGLLSALLGSPAIEHAPTVFWDGYSKPLIQLAKRDESVRQTLLGMAPDRMRPDMWVDVLEATGIADELRSGKHDAAAWAERYIRMLQDQWNADYPRKLCLLLRQLPGLRGTTVTLSNNLWRLEPEVLDALLAAGARVVFEEDPGWRKLDFRRWAAQQERPDLEHLARSEHAALGLENMGLMIGQGHLHLLLSHSGTRELLGRWAAPRLGKDATALEVAAELKRLRPLFTSEGRAAYPDQFAAFVSHLDAPRLLADALRDGVLTEYTWPELEKAAAELGDDVTLHESWPAVGVARNGHVIWVEGDRRVAEATFTIPKGFRPEDWRYVLVDGVTGCYYRDSSYDEWFVWSNDPAHPHKASYVWRIPRSAQSFPVASGRLIGQRVLRVGDQESPFNQLKQVLHDGNTYWVDGDGIREVDPETGNPGRESLPSGLAELVEPHLRDGWKLLASTLLWAPVTVPGSPLPQKEGVHGWVVLSREGDRRFLGIDGYRLDAGPDGGFFTARVRRPGGGYWLVDESNGLHRDPTGERFLSTSDALGQPHLLSRLPRVGWHHLQVRDEAASAGLRSVTPEMATALLAATPAANQQQGCDADGLNFLLEDTDAEVDEQFITEEARAAAETLLGTADPALVDSVIWLTGRVKRIVDEGRALAREAAEETVPGTFAEWEPSDELAVWNVLGWRSGATTSRSTVLALARRLAGEQVRVKAVHSRLHLLLTHPEVLLACAATPFRERDRIGGAAAAVAAVLDAGLYTPEGCVFDFPHSRNDPFRCETGTLVETPTGAAIALGLDDDRTSVFSPTALGLDDNRMLVFSPTGGVPPHLGGHETTPRHRSRGLSPEALVAAFEKLLSDGPAPWDPARRDRLAEGLGWSPAAAGVLLAGLPNLNCWDNNYLPKPVRELLGLKVTEAAGAREFLKGLGVWVLVELLAAGAQDPVRTVREGLDVEAMIEWWKTWRGDRIQLPEELLAAAAKEFRWGGANSLRELAEQEELDERHLSIWLWAATKVDRSDALGPWLADRFDVIRAGCGKPSPGWNDYTNDGKMRVLLGLSKRTKQTPEGSIVSQGAWTITAARHHDTISWDPAKVTDWETEATLAAGIPEDLDFRDNLLGRISVLTGGFDAIQKDLRSGIPGPQQDPLVSAPRVVAEVSETLGLPEASSRYWLQLLALHNPTDRNVEGWNAWKKTARVEAAAPLLEKGLVLEAKRSRAGRTLFLPGGWQEASSPHLPMEVWKAPFYDLLDTLKVEPKQGVVVPLVPYHQLFVEAWRRYREGDVPGYEELRTERHRRR</sequence>